<reference evidence="2" key="1">
    <citation type="submission" date="2019-09" db="EMBL/GenBank/DDBJ databases">
        <authorList>
            <person name="Zhang L."/>
        </authorList>
    </citation>
    <scope>NUCLEOTIDE SEQUENCE</scope>
</reference>
<proteinExistence type="predicted"/>
<feature type="domain" description="DNA-directed RNA polymerase C-terminal" evidence="1">
    <location>
        <begin position="7"/>
        <end position="36"/>
    </location>
</feature>
<dbReference type="SUPFAM" id="SSF56672">
    <property type="entry name" value="DNA/RNA polymerases"/>
    <property type="match status" value="1"/>
</dbReference>
<evidence type="ECO:0000259" key="1">
    <source>
        <dbReference type="Pfam" id="PF00940"/>
    </source>
</evidence>
<accession>A0A5K1CAZ4</accession>
<organism evidence="2">
    <name type="scientific">Nymphaea colorata</name>
    <name type="common">pocket water lily</name>
    <dbReference type="NCBI Taxonomy" id="210225"/>
    <lineage>
        <taxon>Eukaryota</taxon>
        <taxon>Viridiplantae</taxon>
        <taxon>Streptophyta</taxon>
        <taxon>Embryophyta</taxon>
        <taxon>Tracheophyta</taxon>
        <taxon>Spermatophyta</taxon>
        <taxon>Magnoliopsida</taxon>
        <taxon>Nymphaeales</taxon>
        <taxon>Nymphaeaceae</taxon>
        <taxon>Nymphaea</taxon>
    </lineage>
</organism>
<dbReference type="Pfam" id="PF00940">
    <property type="entry name" value="RNA_pol"/>
    <property type="match status" value="1"/>
</dbReference>
<dbReference type="EMBL" id="LR721781">
    <property type="protein sequence ID" value="VVW20697.1"/>
    <property type="molecule type" value="Genomic_DNA"/>
</dbReference>
<dbReference type="InterPro" id="IPR046950">
    <property type="entry name" value="DNA-dir_Rpol_C_phage-type"/>
</dbReference>
<protein>
    <recommendedName>
        <fullName evidence="1">DNA-directed RNA polymerase C-terminal domain-containing protein</fullName>
    </recommendedName>
</protein>
<evidence type="ECO:0000313" key="2">
    <source>
        <dbReference type="EMBL" id="VVW20697.1"/>
    </source>
</evidence>
<name>A0A5K1CAZ4_9MAGN</name>
<sequence length="36" mass="4181">MLESFQASFPSLVFPPLPDRGDFDLQEVLESPYFFN</sequence>
<gene>
    <name evidence="2" type="ORF">NYM_LOCUS16157</name>
</gene>
<dbReference type="InterPro" id="IPR043502">
    <property type="entry name" value="DNA/RNA_pol_sf"/>
</dbReference>
<dbReference type="AlphaFoldDB" id="A0A5K1CAZ4"/>